<sequence>MKGEEVIRIGPQPGPQEALLSTSADICIYGGAAGGGKSYALLLEPIRHINNPGFGAVVFRKNANQIMAEGGLWDTSMAIYPLIGGISKQTPTATWNFPSGAKVSFSHMQLEKDVLSWQGSQIPLIAFDELTHFSQSQFFYMLSRNRSVCGVRPYVRATTNPDVDSWVADFISWWIDQDTGYAILERSGKIRYMARLAGEIIWGDSPEELVNDEIDLEDVKTVTFIASKLSDNQILMKADPGYMSNLKALSLVERERLLEGNWKIRPAAGLIFPSGKANLIDVLPSDVIRWIRAWDMAATEDKAESKKNNTGPAHTAGVLIGKTRSGRFIIGDVIDRAMSASDVRNTVKNTAILDRDKYKRVRTRISQDPGQAGKDQAEQYIKLLSGFDVVAKRESGDKVTRAEGLAAQWQAGNVDILMADWTEAYLKQMDNFPEGKLKDMVDASANGFNEIGESQVSMLPDLSDLSKESYWRG</sequence>
<evidence type="ECO:0000313" key="3">
    <source>
        <dbReference type="EMBL" id="MBC3798041.1"/>
    </source>
</evidence>
<proteinExistence type="predicted"/>
<dbReference type="EMBL" id="WJBB01000019">
    <property type="protein sequence ID" value="MBC3798041.1"/>
    <property type="molecule type" value="Genomic_DNA"/>
</dbReference>
<organism evidence="3 4">
    <name type="scientific">Acetobacterium tundrae</name>
    <dbReference type="NCBI Taxonomy" id="132932"/>
    <lineage>
        <taxon>Bacteria</taxon>
        <taxon>Bacillati</taxon>
        <taxon>Bacillota</taxon>
        <taxon>Clostridia</taxon>
        <taxon>Eubacteriales</taxon>
        <taxon>Eubacteriaceae</taxon>
        <taxon>Acetobacterium</taxon>
    </lineage>
</organism>
<dbReference type="NCBIfam" id="TIGR01630">
    <property type="entry name" value="psiM2_ORF9"/>
    <property type="match status" value="1"/>
</dbReference>
<comment type="caution">
    <text evidence="3">The sequence shown here is derived from an EMBL/GenBank/DDBJ whole genome shotgun (WGS) entry which is preliminary data.</text>
</comment>
<protein>
    <submittedName>
        <fullName evidence="3">Phage terminase large subunit</fullName>
    </submittedName>
</protein>
<dbReference type="Pfam" id="PF17289">
    <property type="entry name" value="Terminase_6C"/>
    <property type="match status" value="1"/>
</dbReference>
<gene>
    <name evidence="3" type="primary">terL</name>
    <name evidence="3" type="ORF">GH807_13415</name>
</gene>
<evidence type="ECO:0000256" key="1">
    <source>
        <dbReference type="ARBA" id="ARBA00022612"/>
    </source>
</evidence>
<keyword evidence="1" id="KW-1188">Viral release from host cell</keyword>
<accession>A0ABR6WP00</accession>
<keyword evidence="4" id="KW-1185">Reference proteome</keyword>
<dbReference type="InterPro" id="IPR027417">
    <property type="entry name" value="P-loop_NTPase"/>
</dbReference>
<dbReference type="Gene3D" id="3.40.50.300">
    <property type="entry name" value="P-loop containing nucleotide triphosphate hydrolases"/>
    <property type="match status" value="1"/>
</dbReference>
<reference evidence="3 4" key="1">
    <citation type="journal article" date="2020" name="mSystems">
        <title>Defining Genomic and Predicted Metabolic Features of the Acetobacterium Genus.</title>
        <authorList>
            <person name="Ross D.E."/>
            <person name="Marshall C.W."/>
            <person name="Gulliver D."/>
            <person name="May H.D."/>
            <person name="Norman R.S."/>
        </authorList>
    </citation>
    <scope>NUCLEOTIDE SEQUENCE [LARGE SCALE GENOMIC DNA]</scope>
    <source>
        <strain evidence="3 4">DSM 9173</strain>
    </source>
</reference>
<dbReference type="InterPro" id="IPR006517">
    <property type="entry name" value="Phage_terminase_lsu-like_C"/>
</dbReference>
<dbReference type="Pfam" id="PF03237">
    <property type="entry name" value="Terminase_6N"/>
    <property type="match status" value="1"/>
</dbReference>
<evidence type="ECO:0000259" key="2">
    <source>
        <dbReference type="Pfam" id="PF17289"/>
    </source>
</evidence>
<dbReference type="RefSeq" id="WP_148603697.1">
    <property type="nucleotide sequence ID" value="NZ_RXYB01000010.1"/>
</dbReference>
<name>A0ABR6WP00_9FIRM</name>
<evidence type="ECO:0000313" key="4">
    <source>
        <dbReference type="Proteomes" id="UP000653358"/>
    </source>
</evidence>
<dbReference type="InterPro" id="IPR035421">
    <property type="entry name" value="Terminase_6C"/>
</dbReference>
<dbReference type="Proteomes" id="UP000653358">
    <property type="component" value="Unassembled WGS sequence"/>
</dbReference>
<feature type="domain" description="Terminase large subunit gp17-like C-terminal" evidence="2">
    <location>
        <begin position="293"/>
        <end position="448"/>
    </location>
</feature>